<evidence type="ECO:0000313" key="1">
    <source>
        <dbReference type="EMBL" id="EMY02571.1"/>
    </source>
</evidence>
<organism evidence="1 2">
    <name type="scientific">Leptospira interrogans str. 2002000626</name>
    <dbReference type="NCBI Taxonomy" id="996803"/>
    <lineage>
        <taxon>Bacteria</taxon>
        <taxon>Pseudomonadati</taxon>
        <taxon>Spirochaetota</taxon>
        <taxon>Spirochaetia</taxon>
        <taxon>Leptospirales</taxon>
        <taxon>Leptospiraceae</taxon>
        <taxon>Leptospira</taxon>
    </lineage>
</organism>
<name>A0A829D2M8_LEPIR</name>
<proteinExistence type="predicted"/>
<dbReference type="AlphaFoldDB" id="A0A829D2M8"/>
<dbReference type="EMBL" id="AFJL02000239">
    <property type="protein sequence ID" value="EMY02571.1"/>
    <property type="molecule type" value="Genomic_DNA"/>
</dbReference>
<protein>
    <submittedName>
        <fullName evidence="1">Uncharacterized protein</fullName>
    </submittedName>
</protein>
<gene>
    <name evidence="1" type="ORF">LEP1GSC029_0230</name>
</gene>
<accession>A0A829D2M8</accession>
<comment type="caution">
    <text evidence="1">The sequence shown here is derived from an EMBL/GenBank/DDBJ whole genome shotgun (WGS) entry which is preliminary data.</text>
</comment>
<sequence>MEEHLGVHVLIKTLKRLNAKFFDSPSNSFRMFEWEHI</sequence>
<evidence type="ECO:0000313" key="2">
    <source>
        <dbReference type="Proteomes" id="UP000012329"/>
    </source>
</evidence>
<dbReference type="Proteomes" id="UP000012329">
    <property type="component" value="Unassembled WGS sequence"/>
</dbReference>
<reference evidence="1 2" key="1">
    <citation type="submission" date="2013-02" db="EMBL/GenBank/DDBJ databases">
        <authorList>
            <person name="Harkins D.M."/>
            <person name="Durkin A.S."/>
            <person name="Brinkac L.M."/>
            <person name="Haft D.H."/>
            <person name="Selengut J.D."/>
            <person name="Sanka R."/>
            <person name="DePew J."/>
            <person name="Purushe J."/>
            <person name="Whelen A.C."/>
            <person name="Vinetz J.M."/>
            <person name="Sutton G.G."/>
            <person name="Nierman W.C."/>
            <person name="Fouts D.E."/>
        </authorList>
    </citation>
    <scope>NUCLEOTIDE SEQUENCE [LARGE SCALE GENOMIC DNA]</scope>
    <source>
        <strain evidence="1 2">2002000626</strain>
    </source>
</reference>